<evidence type="ECO:0000256" key="10">
    <source>
        <dbReference type="ARBA" id="ARBA00023242"/>
    </source>
</evidence>
<keyword evidence="9" id="KW-0677">Repeat</keyword>
<dbReference type="SMART" id="SM00320">
    <property type="entry name" value="WD40"/>
    <property type="match status" value="11"/>
</dbReference>
<comment type="similarity">
    <text evidence="4">Belongs to the WD repeat ELP2 family.</text>
</comment>
<evidence type="ECO:0000256" key="11">
    <source>
        <dbReference type="PROSITE-ProRule" id="PRU00221"/>
    </source>
</evidence>
<evidence type="ECO:0000256" key="1">
    <source>
        <dbReference type="ARBA" id="ARBA00004123"/>
    </source>
</evidence>
<dbReference type="FunFam" id="2.130.10.10:FF:001077">
    <property type="entry name" value="Elongator protein 2"/>
    <property type="match status" value="1"/>
</dbReference>
<dbReference type="PRINTS" id="PR00320">
    <property type="entry name" value="GPROTEINBRPT"/>
</dbReference>
<comment type="caution">
    <text evidence="12">The sequence shown here is derived from an EMBL/GenBank/DDBJ whole genome shotgun (WGS) entry which is preliminary data.</text>
</comment>
<protein>
    <recommendedName>
        <fullName evidence="5">Elongator complex protein 2</fullName>
    </recommendedName>
</protein>
<dbReference type="AlphaFoldDB" id="A0A565BG37"/>
<name>A0A565BG37_9BRAS</name>
<evidence type="ECO:0000256" key="6">
    <source>
        <dbReference type="ARBA" id="ARBA00022490"/>
    </source>
</evidence>
<dbReference type="PANTHER" id="PTHR44111:SF1">
    <property type="entry name" value="ELONGATOR COMPLEX PROTEIN 2"/>
    <property type="match status" value="1"/>
</dbReference>
<evidence type="ECO:0000256" key="2">
    <source>
        <dbReference type="ARBA" id="ARBA00004496"/>
    </source>
</evidence>
<dbReference type="OrthoDB" id="27911at2759"/>
<dbReference type="FunFam" id="2.130.10.10:FF:002211">
    <property type="entry name" value="Elongator complex protein 2"/>
    <property type="match status" value="1"/>
</dbReference>
<keyword evidence="7 11" id="KW-0853">WD repeat</keyword>
<dbReference type="GO" id="GO:0080090">
    <property type="term" value="P:regulation of primary metabolic process"/>
    <property type="evidence" value="ECO:0007669"/>
    <property type="project" value="UniProtKB-ARBA"/>
</dbReference>
<comment type="pathway">
    <text evidence="3">tRNA modification; 5-methoxycarbonylmethyl-2-thiouridine-tRNA biosynthesis.</text>
</comment>
<dbReference type="PANTHER" id="PTHR44111">
    <property type="entry name" value="ELONGATOR COMPLEX PROTEIN 2"/>
    <property type="match status" value="1"/>
</dbReference>
<evidence type="ECO:0000313" key="12">
    <source>
        <dbReference type="EMBL" id="VVB00591.1"/>
    </source>
</evidence>
<reference evidence="12" key="1">
    <citation type="submission" date="2019-07" db="EMBL/GenBank/DDBJ databases">
        <authorList>
            <person name="Dittberner H."/>
        </authorList>
    </citation>
    <scope>NUCLEOTIDE SEQUENCE [LARGE SCALE GENOMIC DNA]</scope>
</reference>
<accession>A0A565BG37</accession>
<keyword evidence="13" id="KW-1185">Reference proteome</keyword>
<dbReference type="InterPro" id="IPR037289">
    <property type="entry name" value="Elp2"/>
</dbReference>
<keyword evidence="10" id="KW-0539">Nucleus</keyword>
<feature type="repeat" description="WD" evidence="11">
    <location>
        <begin position="690"/>
        <end position="731"/>
    </location>
</feature>
<dbReference type="PROSITE" id="PS00678">
    <property type="entry name" value="WD_REPEATS_1"/>
    <property type="match status" value="1"/>
</dbReference>
<evidence type="ECO:0000313" key="13">
    <source>
        <dbReference type="Proteomes" id="UP000489600"/>
    </source>
</evidence>
<evidence type="ECO:0000256" key="3">
    <source>
        <dbReference type="ARBA" id="ARBA00005043"/>
    </source>
</evidence>
<dbReference type="FunFam" id="2.130.10.10:FF:003515">
    <property type="entry name" value="Elongator complex protein 2"/>
    <property type="match status" value="1"/>
</dbReference>
<dbReference type="GO" id="GO:0005737">
    <property type="term" value="C:cytoplasm"/>
    <property type="evidence" value="ECO:0007669"/>
    <property type="project" value="UniProtKB-SubCell"/>
</dbReference>
<dbReference type="SUPFAM" id="SSF50978">
    <property type="entry name" value="WD40 repeat-like"/>
    <property type="match status" value="2"/>
</dbReference>
<dbReference type="PROSITE" id="PS50082">
    <property type="entry name" value="WD_REPEATS_2"/>
    <property type="match status" value="3"/>
</dbReference>
<dbReference type="PROSITE" id="PS50294">
    <property type="entry name" value="WD_REPEATS_REGION"/>
    <property type="match status" value="1"/>
</dbReference>
<dbReference type="InterPro" id="IPR015943">
    <property type="entry name" value="WD40/YVTN_repeat-like_dom_sf"/>
</dbReference>
<dbReference type="GO" id="GO:0005634">
    <property type="term" value="C:nucleus"/>
    <property type="evidence" value="ECO:0007669"/>
    <property type="project" value="UniProtKB-SubCell"/>
</dbReference>
<feature type="repeat" description="WD" evidence="11">
    <location>
        <begin position="409"/>
        <end position="441"/>
    </location>
</feature>
<evidence type="ECO:0000256" key="9">
    <source>
        <dbReference type="ARBA" id="ARBA00022737"/>
    </source>
</evidence>
<keyword evidence="8" id="KW-0819">tRNA processing</keyword>
<dbReference type="InterPro" id="IPR001680">
    <property type="entry name" value="WD40_rpt"/>
</dbReference>
<dbReference type="InterPro" id="IPR019775">
    <property type="entry name" value="WD40_repeat_CS"/>
</dbReference>
<organism evidence="12 13">
    <name type="scientific">Arabis nemorensis</name>
    <dbReference type="NCBI Taxonomy" id="586526"/>
    <lineage>
        <taxon>Eukaryota</taxon>
        <taxon>Viridiplantae</taxon>
        <taxon>Streptophyta</taxon>
        <taxon>Embryophyta</taxon>
        <taxon>Tracheophyta</taxon>
        <taxon>Spermatophyta</taxon>
        <taxon>Magnoliopsida</taxon>
        <taxon>eudicotyledons</taxon>
        <taxon>Gunneridae</taxon>
        <taxon>Pentapetalae</taxon>
        <taxon>rosids</taxon>
        <taxon>malvids</taxon>
        <taxon>Brassicales</taxon>
        <taxon>Brassicaceae</taxon>
        <taxon>Arabideae</taxon>
        <taxon>Arabis</taxon>
    </lineage>
</organism>
<dbReference type="Pfam" id="PF00400">
    <property type="entry name" value="WD40"/>
    <property type="match status" value="8"/>
</dbReference>
<comment type="subcellular location">
    <subcellularLocation>
        <location evidence="2">Cytoplasm</location>
    </subcellularLocation>
    <subcellularLocation>
        <location evidence="1">Nucleus</location>
    </subcellularLocation>
</comment>
<sequence length="838" mass="92700">MSENTEIEAKRVFIGAGCNRVVNNVSWGASGLVSFGAQNAVAVFCPKTAQILTTLPGHKASVNCTHWLPSSKFAFKAKNLDRHYLVSGDSDGIIILWELSTISNNWRHVLQLPRSHKKGVTCITAYMVSETDAMFASASSDGVVNVWDVSFPSHSSDECKVLRLDSFSADSKAIVTLSLAELPQNPGRFALAMGGLDSKIKLYSGERTGKFTSVCELKGHTDWIRSLDFSLPLHSTKETADSILLVSSSQDKVIRIWKFVLVGDVGSWRREITLASYIEGPVFASGTLTYQISVESVLIGHEDWVYSVEWQPPVTNLVDGQLTNHQPLSILSASMDKTMMIWRPEKITGVWVNVVCVGELSHCALGFFGGHWSPDAVSILAHGYGGSFYLWRNVSSSKESENWQIQKVPSGHFAAVTDVTWDKTGEYLLSVSHDQTTRVFSSWKSEEGDEAEDEHWHELARPQVHGHDINCVSMVQGKGNHRFVSGAEEKVVRVFEAPLSFLKTLNHTRAGREGSFLEDLQADVQVLGANMSALGLSQKPIYLHSSSEPSERNGGGEGMDTLESVPEAAPAELKEPPIEDQLAFHTLWPESHKLYGHGNELFSLCCDHMGNLVASSCKAQSAAMAEIWLWEVGTWKAVGRLQSHSLTVTHLEFSYDDTLLLSVSRDRHFSVFSIQRTDNGEVSHKLMAKVEAHKRIIWACSWNPFGHQFATSSRDKTVKIWSIENNIQVKQILTLPLFGSSVTAVAWTGLDHKEKNGCVAVGMESGLIELWKINIVETEEGTTATAALALRLEPFMCHVSAVNRLAWRPTEKSESNQSLLRLTSCGDDNCVRVFDFKF</sequence>
<dbReference type="GO" id="GO:0033588">
    <property type="term" value="C:elongator holoenzyme complex"/>
    <property type="evidence" value="ECO:0007669"/>
    <property type="project" value="InterPro"/>
</dbReference>
<gene>
    <name evidence="12" type="ORF">ANE_LOCUS11035</name>
</gene>
<dbReference type="GO" id="GO:0002098">
    <property type="term" value="P:tRNA wobble uridine modification"/>
    <property type="evidence" value="ECO:0007669"/>
    <property type="project" value="InterPro"/>
</dbReference>
<feature type="repeat" description="WD" evidence="11">
    <location>
        <begin position="123"/>
        <end position="150"/>
    </location>
</feature>
<dbReference type="EMBL" id="CABITT030000004">
    <property type="protein sequence ID" value="VVB00591.1"/>
    <property type="molecule type" value="Genomic_DNA"/>
</dbReference>
<evidence type="ECO:0000256" key="4">
    <source>
        <dbReference type="ARBA" id="ARBA00005881"/>
    </source>
</evidence>
<dbReference type="InterPro" id="IPR020472">
    <property type="entry name" value="WD40_PAC1"/>
</dbReference>
<dbReference type="Proteomes" id="UP000489600">
    <property type="component" value="Unassembled WGS sequence"/>
</dbReference>
<evidence type="ECO:0000256" key="8">
    <source>
        <dbReference type="ARBA" id="ARBA00022694"/>
    </source>
</evidence>
<dbReference type="InterPro" id="IPR036322">
    <property type="entry name" value="WD40_repeat_dom_sf"/>
</dbReference>
<evidence type="ECO:0000256" key="5">
    <source>
        <dbReference type="ARBA" id="ARBA00020267"/>
    </source>
</evidence>
<evidence type="ECO:0000256" key="7">
    <source>
        <dbReference type="ARBA" id="ARBA00022574"/>
    </source>
</evidence>
<dbReference type="Gene3D" id="2.130.10.10">
    <property type="entry name" value="YVTN repeat-like/Quinoprotein amine dehydrogenase"/>
    <property type="match status" value="6"/>
</dbReference>
<proteinExistence type="inferred from homology"/>
<keyword evidence="6" id="KW-0963">Cytoplasm</keyword>